<dbReference type="Proteomes" id="UP000308133">
    <property type="component" value="Unassembled WGS sequence"/>
</dbReference>
<evidence type="ECO:0000313" key="2">
    <source>
        <dbReference type="Proteomes" id="UP000308133"/>
    </source>
</evidence>
<accession>A0A4U7B051</accession>
<dbReference type="AlphaFoldDB" id="A0A4U7B051"/>
<gene>
    <name evidence="1" type="ORF">C1H76_7063</name>
</gene>
<evidence type="ECO:0000313" key="1">
    <source>
        <dbReference type="EMBL" id="TKX20677.1"/>
    </source>
</evidence>
<organism evidence="1 2">
    <name type="scientific">Elsinoe australis</name>
    <dbReference type="NCBI Taxonomy" id="40998"/>
    <lineage>
        <taxon>Eukaryota</taxon>
        <taxon>Fungi</taxon>
        <taxon>Dikarya</taxon>
        <taxon>Ascomycota</taxon>
        <taxon>Pezizomycotina</taxon>
        <taxon>Dothideomycetes</taxon>
        <taxon>Dothideomycetidae</taxon>
        <taxon>Myriangiales</taxon>
        <taxon>Elsinoaceae</taxon>
        <taxon>Elsinoe</taxon>
    </lineage>
</organism>
<name>A0A4U7B051_9PEZI</name>
<dbReference type="EMBL" id="PTQR01000086">
    <property type="protein sequence ID" value="TKX20677.1"/>
    <property type="molecule type" value="Genomic_DNA"/>
</dbReference>
<comment type="caution">
    <text evidence="1">The sequence shown here is derived from an EMBL/GenBank/DDBJ whole genome shotgun (WGS) entry which is preliminary data.</text>
</comment>
<dbReference type="Pfam" id="PF11093">
    <property type="entry name" value="Mitochondr_Som1"/>
    <property type="match status" value="1"/>
</dbReference>
<sequence length="86" mass="9858">MPPPVEAFPAWQLPARIQYTPDGKKRKEFIDLRQCQLKEMVQYACDLKGPRSNPRSRVVCEPIVRLFRQCANGLTVETTAIEALIE</sequence>
<protein>
    <submittedName>
        <fullName evidence="1">Putative mitochondrial export protein Som1</fullName>
    </submittedName>
</protein>
<proteinExistence type="predicted"/>
<reference evidence="1 2" key="1">
    <citation type="submission" date="2018-02" db="EMBL/GenBank/DDBJ databases">
        <title>Draft genome sequences of Elsinoe sp., causing black scab on jojoba.</title>
        <authorList>
            <person name="Stodart B."/>
            <person name="Jeffress S."/>
            <person name="Ash G."/>
            <person name="Arun Chinnappa K."/>
        </authorList>
    </citation>
    <scope>NUCLEOTIDE SEQUENCE [LARGE SCALE GENOMIC DNA]</scope>
    <source>
        <strain evidence="1 2">Hillstone_2</strain>
    </source>
</reference>
<dbReference type="InterPro" id="IPR024645">
    <property type="entry name" value="Mitochondr_Som1"/>
</dbReference>
<dbReference type="GO" id="GO:0042720">
    <property type="term" value="C:mitochondrial inner membrane peptidase complex"/>
    <property type="evidence" value="ECO:0007669"/>
    <property type="project" value="InterPro"/>
</dbReference>